<dbReference type="EMBL" id="LAJE02000223">
    <property type="protein sequence ID" value="OEO30187.1"/>
    <property type="molecule type" value="Genomic_DNA"/>
</dbReference>
<comment type="caution">
    <text evidence="1">The sequence shown here is derived from an EMBL/GenBank/DDBJ whole genome shotgun (WGS) entry which is preliminary data.</text>
</comment>
<accession>A0A1E5XNK6</accession>
<dbReference type="RefSeq" id="WP_069910586.1">
    <property type="nucleotide sequence ID" value="NZ_LAJE02000223.1"/>
</dbReference>
<keyword evidence="2" id="KW-1185">Reference proteome</keyword>
<proteinExistence type="predicted"/>
<protein>
    <submittedName>
        <fullName evidence="1">Uncharacterized protein</fullName>
    </submittedName>
</protein>
<organism evidence="1 2">
    <name type="scientific">Devosia insulae DS-56</name>
    <dbReference type="NCBI Taxonomy" id="1116389"/>
    <lineage>
        <taxon>Bacteria</taxon>
        <taxon>Pseudomonadati</taxon>
        <taxon>Pseudomonadota</taxon>
        <taxon>Alphaproteobacteria</taxon>
        <taxon>Hyphomicrobiales</taxon>
        <taxon>Devosiaceae</taxon>
        <taxon>Devosia</taxon>
    </lineage>
</organism>
<evidence type="ECO:0000313" key="1">
    <source>
        <dbReference type="EMBL" id="OEO30187.1"/>
    </source>
</evidence>
<name>A0A1E5XNK6_9HYPH</name>
<dbReference type="Proteomes" id="UP000095463">
    <property type="component" value="Unassembled WGS sequence"/>
</dbReference>
<reference evidence="1 2" key="1">
    <citation type="journal article" date="2015" name="Genome Announc.">
        <title>Genome Assemblies of Three Soil-Associated Devosia species: D. insulae, D. limi, and D. soli.</title>
        <authorList>
            <person name="Hassan Y.I."/>
            <person name="Lepp D."/>
            <person name="Zhou T."/>
        </authorList>
    </citation>
    <scope>NUCLEOTIDE SEQUENCE [LARGE SCALE GENOMIC DNA]</scope>
    <source>
        <strain evidence="1 2">DS-56</strain>
    </source>
</reference>
<sequence length="66" mass="7693">MSDEIWPAIKVERFYDEPLAHYEARRREIVSIITGFRHSRYEGAVAERMEQRLMALQDGMVVPAVA</sequence>
<evidence type="ECO:0000313" key="2">
    <source>
        <dbReference type="Proteomes" id="UP000095463"/>
    </source>
</evidence>
<dbReference type="AlphaFoldDB" id="A0A1E5XNK6"/>
<dbReference type="OrthoDB" id="7950692at2"/>
<gene>
    <name evidence="1" type="ORF">VW23_000155</name>
</gene>